<dbReference type="OrthoDB" id="5417895at2759"/>
<dbReference type="PANTHER" id="PTHR35392">
    <property type="entry name" value="ZN(II)2CYS6 TRANSCRIPTION FACTOR (EUROFUNG)-RELATED-RELATED"/>
    <property type="match status" value="1"/>
</dbReference>
<evidence type="ECO:0008006" key="3">
    <source>
        <dbReference type="Google" id="ProtNLM"/>
    </source>
</evidence>
<organism evidence="1 2">
    <name type="scientific">Byssothecium circinans</name>
    <dbReference type="NCBI Taxonomy" id="147558"/>
    <lineage>
        <taxon>Eukaryota</taxon>
        <taxon>Fungi</taxon>
        <taxon>Dikarya</taxon>
        <taxon>Ascomycota</taxon>
        <taxon>Pezizomycotina</taxon>
        <taxon>Dothideomycetes</taxon>
        <taxon>Pleosporomycetidae</taxon>
        <taxon>Pleosporales</taxon>
        <taxon>Massarineae</taxon>
        <taxon>Massarinaceae</taxon>
        <taxon>Byssothecium</taxon>
    </lineage>
</organism>
<accession>A0A6A5TH71</accession>
<gene>
    <name evidence="1" type="ORF">CC80DRAFT_496082</name>
</gene>
<dbReference type="EMBL" id="ML977017">
    <property type="protein sequence ID" value="KAF1951474.1"/>
    <property type="molecule type" value="Genomic_DNA"/>
</dbReference>
<dbReference type="PANTHER" id="PTHR35392:SF2">
    <property type="entry name" value="ZN(II)2CYS6 TRANSCRIPTION FACTOR (EUROFUNG)"/>
    <property type="match status" value="1"/>
</dbReference>
<evidence type="ECO:0000313" key="1">
    <source>
        <dbReference type="EMBL" id="KAF1951474.1"/>
    </source>
</evidence>
<name>A0A6A5TH71_9PLEO</name>
<dbReference type="Proteomes" id="UP000800035">
    <property type="component" value="Unassembled WGS sequence"/>
</dbReference>
<sequence>MGRRPNRLILAYFERGPKLDDASNRYQHTCKSCGEKFPKGRADSLMNHLIKKCPATPLHDHAHDHDAHSDLGLPDHAHPVNAPIADGQTLNLPFAPSKQGLSALETLAEVSRRHLHLSDKRLPAQQQPQPLTNDGGSHHDFEFLVDDRPDEDLHALSQSLDVSGVPALPPIYQFNGPLQHSPTASPHMGNLPLGHPTSMEQLVPSSLVMAASQANDLMPLTNNGLTMEPDLSMSGGGNVSDKMFHAQARQWSNSLDPQLHVTDPEQREQLLPNDVAAKPSPLPRPIAMNPHTQTHFTTDFSVNQKPAKPKVRGRFTDTRRKEVQQVRKQGACIRCRMLKKPCSGGDPCNTCQNVESARLWKQPCIRTRIAEEFSLFSAGLHGVLGFHAVSQAKNQIRLDQTPGRIEITHYPESGIFATFTPLKCQTQQHGAEIDPAILATLSPSQLEIIDSNDDISGKLDLYIKKIGDEFWKSETSTFMKPTINTALGLTSSDPDSLLSKALELWNLTRILSSSDTEWHFFSNPSLAPNMTPSILTSSDLETINRSPITSIDNQTSYQLIKMQLMGAVEKRAATLARIVMNDLERRLLQRQQANRFETFLVAVVLLACVERICWLFRTWEDQFPANMDDAQAQQLSTQQPSTEGDIAQVLQALPHENSLQLSARHPRWPLDKHPAYYSHQGERFSDILLMLLKMRSVPPKPYVRSTDGMLLMWDSEGNEGIREWYENIAVTTPLLAERSSASFVGEDSKEWELKFVGKIISGV</sequence>
<protein>
    <recommendedName>
        <fullName evidence="3">Zn(2)-C6 fungal-type domain-containing protein</fullName>
    </recommendedName>
</protein>
<proteinExistence type="predicted"/>
<keyword evidence="2" id="KW-1185">Reference proteome</keyword>
<dbReference type="InterPro" id="IPR052973">
    <property type="entry name" value="Fungal_sec-metab_reg_TF"/>
</dbReference>
<evidence type="ECO:0000313" key="2">
    <source>
        <dbReference type="Proteomes" id="UP000800035"/>
    </source>
</evidence>
<reference evidence="1" key="1">
    <citation type="journal article" date="2020" name="Stud. Mycol.">
        <title>101 Dothideomycetes genomes: a test case for predicting lifestyles and emergence of pathogens.</title>
        <authorList>
            <person name="Haridas S."/>
            <person name="Albert R."/>
            <person name="Binder M."/>
            <person name="Bloem J."/>
            <person name="Labutti K."/>
            <person name="Salamov A."/>
            <person name="Andreopoulos B."/>
            <person name="Baker S."/>
            <person name="Barry K."/>
            <person name="Bills G."/>
            <person name="Bluhm B."/>
            <person name="Cannon C."/>
            <person name="Castanera R."/>
            <person name="Culley D."/>
            <person name="Daum C."/>
            <person name="Ezra D."/>
            <person name="Gonzalez J."/>
            <person name="Henrissat B."/>
            <person name="Kuo A."/>
            <person name="Liang C."/>
            <person name="Lipzen A."/>
            <person name="Lutzoni F."/>
            <person name="Magnuson J."/>
            <person name="Mondo S."/>
            <person name="Nolan M."/>
            <person name="Ohm R."/>
            <person name="Pangilinan J."/>
            <person name="Park H.-J."/>
            <person name="Ramirez L."/>
            <person name="Alfaro M."/>
            <person name="Sun H."/>
            <person name="Tritt A."/>
            <person name="Yoshinaga Y."/>
            <person name="Zwiers L.-H."/>
            <person name="Turgeon B."/>
            <person name="Goodwin S."/>
            <person name="Spatafora J."/>
            <person name="Crous P."/>
            <person name="Grigoriev I."/>
        </authorList>
    </citation>
    <scope>NUCLEOTIDE SEQUENCE</scope>
    <source>
        <strain evidence="1">CBS 675.92</strain>
    </source>
</reference>
<dbReference type="AlphaFoldDB" id="A0A6A5TH71"/>